<dbReference type="InterPro" id="IPR050656">
    <property type="entry name" value="PINX1"/>
</dbReference>
<keyword evidence="3" id="KW-1185">Reference proteome</keyword>
<accession>A0A8B8FZN4</accession>
<dbReference type="PANTHER" id="PTHR23149">
    <property type="entry name" value="G PATCH DOMAIN CONTAINING PROTEIN"/>
    <property type="match status" value="1"/>
</dbReference>
<dbReference type="SMART" id="SM00443">
    <property type="entry name" value="G_patch"/>
    <property type="match status" value="1"/>
</dbReference>
<proteinExistence type="predicted"/>
<feature type="domain" description="G-patch" evidence="2">
    <location>
        <begin position="1"/>
        <end position="46"/>
    </location>
</feature>
<evidence type="ECO:0000313" key="4">
    <source>
        <dbReference type="RefSeq" id="XP_025416242.1"/>
    </source>
</evidence>
<protein>
    <recommendedName>
        <fullName evidence="1">G patch domain-containing protein 4</fullName>
    </recommendedName>
</protein>
<name>A0A8B8FZN4_9HEMI</name>
<evidence type="ECO:0000313" key="3">
    <source>
        <dbReference type="Proteomes" id="UP000694846"/>
    </source>
</evidence>
<reference evidence="4" key="1">
    <citation type="submission" date="2025-08" db="UniProtKB">
        <authorList>
            <consortium name="RefSeq"/>
        </authorList>
    </citation>
    <scope>IDENTIFICATION</scope>
    <source>
        <tissue evidence="4">Whole body</tissue>
    </source>
</reference>
<evidence type="ECO:0000259" key="2">
    <source>
        <dbReference type="PROSITE" id="PS50174"/>
    </source>
</evidence>
<dbReference type="GeneID" id="112687632"/>
<dbReference type="OrthoDB" id="10019757at2759"/>
<dbReference type="Pfam" id="PF01585">
    <property type="entry name" value="G-patch"/>
    <property type="match status" value="1"/>
</dbReference>
<dbReference type="GO" id="GO:0005730">
    <property type="term" value="C:nucleolus"/>
    <property type="evidence" value="ECO:0007669"/>
    <property type="project" value="TreeGrafter"/>
</dbReference>
<dbReference type="RefSeq" id="XP_025416242.1">
    <property type="nucleotide sequence ID" value="XM_025560457.1"/>
</dbReference>
<dbReference type="Proteomes" id="UP000694846">
    <property type="component" value="Unplaced"/>
</dbReference>
<dbReference type="InterPro" id="IPR000467">
    <property type="entry name" value="G_patch_dom"/>
</dbReference>
<dbReference type="PANTHER" id="PTHR23149:SF9">
    <property type="entry name" value="G PATCH DOMAIN-CONTAINING PROTEIN 4"/>
    <property type="match status" value="1"/>
</dbReference>
<dbReference type="GO" id="GO:0003676">
    <property type="term" value="F:nucleic acid binding"/>
    <property type="evidence" value="ECO:0007669"/>
    <property type="project" value="InterPro"/>
</dbReference>
<dbReference type="AlphaFoldDB" id="A0A8B8FZN4"/>
<organism evidence="3 4">
    <name type="scientific">Sipha flava</name>
    <name type="common">yellow sugarcane aphid</name>
    <dbReference type="NCBI Taxonomy" id="143950"/>
    <lineage>
        <taxon>Eukaryota</taxon>
        <taxon>Metazoa</taxon>
        <taxon>Ecdysozoa</taxon>
        <taxon>Arthropoda</taxon>
        <taxon>Hexapoda</taxon>
        <taxon>Insecta</taxon>
        <taxon>Pterygota</taxon>
        <taxon>Neoptera</taxon>
        <taxon>Paraneoptera</taxon>
        <taxon>Hemiptera</taxon>
        <taxon>Sternorrhyncha</taxon>
        <taxon>Aphidomorpha</taxon>
        <taxon>Aphidoidea</taxon>
        <taxon>Aphididae</taxon>
        <taxon>Sipha</taxon>
    </lineage>
</organism>
<dbReference type="PROSITE" id="PS50174">
    <property type="entry name" value="G_PATCH"/>
    <property type="match status" value="1"/>
</dbReference>
<gene>
    <name evidence="4" type="primary">LOC112687632</name>
</gene>
<sequence length="157" mass="17865">MSFGENILRKYGWSQGKGLGKKENGIAAPVRASFKFDQTGIGYDTANAESYGDKWWTRTYNDASNRLDVKEKDGSIIFKSKKKREKKKKIKIEEVKMSFELSDEQLFQACGGITCHKAARHGFNMNGKLERLRKQDEQLSATFKNVKETSGINDKNN</sequence>
<evidence type="ECO:0000256" key="1">
    <source>
        <dbReference type="ARBA" id="ARBA00040365"/>
    </source>
</evidence>